<proteinExistence type="predicted"/>
<dbReference type="AlphaFoldDB" id="A0A7W6VSB1"/>
<gene>
    <name evidence="1" type="ORF">GGD53_005460</name>
</gene>
<name>A0A7W6VSB1_9HYPH</name>
<sequence>MGRLKLDARRNGALQAGLMVWQPFSHHRYWPKAAIALGQRLNSLETAKSVVRKPFGRLSQVDPVALTVEYLSHAPKVAFDFVGELQALTRKPFELNLELGDDDRYDPVAGAFVILLDLQAGPAHVTPLSHARYRFAICGASHELLIPDECLVKVGNGGGGEDALDSY</sequence>
<evidence type="ECO:0000313" key="1">
    <source>
        <dbReference type="EMBL" id="MBB4195270.1"/>
    </source>
</evidence>
<comment type="caution">
    <text evidence="1">The sequence shown here is derived from an EMBL/GenBank/DDBJ whole genome shotgun (WGS) entry which is preliminary data.</text>
</comment>
<organism evidence="1 2">
    <name type="scientific">Rhizobium aethiopicum</name>
    <dbReference type="NCBI Taxonomy" id="1138170"/>
    <lineage>
        <taxon>Bacteria</taxon>
        <taxon>Pseudomonadati</taxon>
        <taxon>Pseudomonadota</taxon>
        <taxon>Alphaproteobacteria</taxon>
        <taxon>Hyphomicrobiales</taxon>
        <taxon>Rhizobiaceae</taxon>
        <taxon>Rhizobium/Agrobacterium group</taxon>
        <taxon>Rhizobium</taxon>
    </lineage>
</organism>
<evidence type="ECO:0000313" key="2">
    <source>
        <dbReference type="Proteomes" id="UP000524492"/>
    </source>
</evidence>
<dbReference type="Proteomes" id="UP000524492">
    <property type="component" value="Unassembled WGS sequence"/>
</dbReference>
<dbReference type="EMBL" id="JACIFV010000027">
    <property type="protein sequence ID" value="MBB4195270.1"/>
    <property type="molecule type" value="Genomic_DNA"/>
</dbReference>
<keyword evidence="2" id="KW-1185">Reference proteome</keyword>
<accession>A0A7W6VSB1</accession>
<protein>
    <submittedName>
        <fullName evidence="1">Uncharacterized protein</fullName>
    </submittedName>
</protein>
<reference evidence="1 2" key="1">
    <citation type="submission" date="2020-08" db="EMBL/GenBank/DDBJ databases">
        <title>Genomic Encyclopedia of Type Strains, Phase IV (KMG-V): Genome sequencing to study the core and pangenomes of soil and plant-associated prokaryotes.</title>
        <authorList>
            <person name="Whitman W."/>
        </authorList>
    </citation>
    <scope>NUCLEOTIDE SEQUENCE [LARGE SCALE GENOMIC DNA]</scope>
    <source>
        <strain evidence="1 2">SEMIA 4074</strain>
    </source>
</reference>